<evidence type="ECO:0000256" key="4">
    <source>
        <dbReference type="ARBA" id="ARBA00023136"/>
    </source>
</evidence>
<evidence type="ECO:0000256" key="6">
    <source>
        <dbReference type="SAM" id="Phobius"/>
    </source>
</evidence>
<comment type="subcellular location">
    <subcellularLocation>
        <location evidence="1">Membrane</location>
        <topology evidence="1">Multi-pass membrane protein</topology>
    </subcellularLocation>
</comment>
<feature type="transmembrane region" description="Helical" evidence="6">
    <location>
        <begin position="169"/>
        <end position="189"/>
    </location>
</feature>
<dbReference type="RefSeq" id="WP_378555074.1">
    <property type="nucleotide sequence ID" value="NZ_JBHSDL010000001.1"/>
</dbReference>
<dbReference type="Gene3D" id="1.20.1530.20">
    <property type="match status" value="1"/>
</dbReference>
<dbReference type="Proteomes" id="UP001595844">
    <property type="component" value="Unassembled WGS sequence"/>
</dbReference>
<evidence type="ECO:0000256" key="1">
    <source>
        <dbReference type="ARBA" id="ARBA00004141"/>
    </source>
</evidence>
<keyword evidence="2 6" id="KW-0812">Transmembrane</keyword>
<evidence type="ECO:0000313" key="7">
    <source>
        <dbReference type="EMBL" id="MFC4372555.1"/>
    </source>
</evidence>
<keyword evidence="4 6" id="KW-0472">Membrane</keyword>
<dbReference type="Pfam" id="PF01758">
    <property type="entry name" value="SBF"/>
    <property type="match status" value="1"/>
</dbReference>
<reference evidence="8" key="1">
    <citation type="journal article" date="2019" name="Int. J. Syst. Evol. Microbiol.">
        <title>The Global Catalogue of Microorganisms (GCM) 10K type strain sequencing project: providing services to taxonomists for standard genome sequencing and annotation.</title>
        <authorList>
            <consortium name="The Broad Institute Genomics Platform"/>
            <consortium name="The Broad Institute Genome Sequencing Center for Infectious Disease"/>
            <person name="Wu L."/>
            <person name="Ma J."/>
        </authorList>
    </citation>
    <scope>NUCLEOTIDE SEQUENCE [LARGE SCALE GENOMIC DNA]</scope>
    <source>
        <strain evidence="8">IBRC-M 10490</strain>
    </source>
</reference>
<feature type="region of interest" description="Disordered" evidence="5">
    <location>
        <begin position="285"/>
        <end position="306"/>
    </location>
</feature>
<evidence type="ECO:0000256" key="5">
    <source>
        <dbReference type="SAM" id="MobiDB-lite"/>
    </source>
</evidence>
<feature type="transmembrane region" description="Helical" evidence="6">
    <location>
        <begin position="258"/>
        <end position="280"/>
    </location>
</feature>
<dbReference type="PANTHER" id="PTHR10361">
    <property type="entry name" value="SODIUM-BILE ACID COTRANSPORTER"/>
    <property type="match status" value="1"/>
</dbReference>
<feature type="transmembrane region" description="Helical" evidence="6">
    <location>
        <begin position="40"/>
        <end position="62"/>
    </location>
</feature>
<feature type="transmembrane region" description="Helical" evidence="6">
    <location>
        <begin position="201"/>
        <end position="219"/>
    </location>
</feature>
<dbReference type="PANTHER" id="PTHR10361:SF24">
    <property type="entry name" value="P3 PROTEIN"/>
    <property type="match status" value="1"/>
</dbReference>
<evidence type="ECO:0000256" key="2">
    <source>
        <dbReference type="ARBA" id="ARBA00022692"/>
    </source>
</evidence>
<feature type="transmembrane region" description="Helical" evidence="6">
    <location>
        <begin position="99"/>
        <end position="120"/>
    </location>
</feature>
<comment type="caution">
    <text evidence="7">The sequence shown here is derived from an EMBL/GenBank/DDBJ whole genome shotgun (WGS) entry which is preliminary data.</text>
</comment>
<dbReference type="InterPro" id="IPR002657">
    <property type="entry name" value="BilAc:Na_symport/Acr3"/>
</dbReference>
<evidence type="ECO:0000313" key="8">
    <source>
        <dbReference type="Proteomes" id="UP001595844"/>
    </source>
</evidence>
<gene>
    <name evidence="7" type="ORF">ACFO5K_00455</name>
</gene>
<feature type="transmembrane region" description="Helical" evidence="6">
    <location>
        <begin position="68"/>
        <end position="87"/>
    </location>
</feature>
<accession>A0ABV8V9L9</accession>
<feature type="transmembrane region" description="Helical" evidence="6">
    <location>
        <begin position="140"/>
        <end position="157"/>
    </location>
</feature>
<dbReference type="InterPro" id="IPR004710">
    <property type="entry name" value="Bilac:Na_transpt"/>
</dbReference>
<feature type="compositionally biased region" description="Pro residues" evidence="5">
    <location>
        <begin position="291"/>
        <end position="306"/>
    </location>
</feature>
<protein>
    <submittedName>
        <fullName evidence="7">Bile acid:sodium symporter family protein</fullName>
    </submittedName>
</protein>
<evidence type="ECO:0000256" key="3">
    <source>
        <dbReference type="ARBA" id="ARBA00022989"/>
    </source>
</evidence>
<keyword evidence="8" id="KW-1185">Reference proteome</keyword>
<keyword evidence="3 6" id="KW-1133">Transmembrane helix</keyword>
<dbReference type="EMBL" id="JBHSDL010000001">
    <property type="protein sequence ID" value="MFC4372555.1"/>
    <property type="molecule type" value="Genomic_DNA"/>
</dbReference>
<name>A0ABV8V9L9_9NOCA</name>
<sequence>MNSSFVSTALPPALAVIMFGLGLSLTTADFTRVARAPKAVAIALACQVILLPVVAFALVKLFALPPLLAVGMMLLAASPGGATANLFSHLFRGDVALNVSLTAVNSLLCVVTVPLVTNFAVNHFARDEASQLGLQFGKTMQVIAVVLIPVLIGMLVRRRSPGFAARMDLPVRIASIAILAAIVIVTMIADRAALSGYVLDVGAITTVFCLISLSTGYLVPRAFGIPTPQAIASSMEIGVHNSAIAITLAITVLDNPRIAVPAAVYAVLMTPLATLFGAAISRKSRATPRDPALPSPSAAVPPSPTP</sequence>
<proteinExistence type="predicted"/>
<organism evidence="7 8">
    <name type="scientific">Nocardia halotolerans</name>
    <dbReference type="NCBI Taxonomy" id="1755878"/>
    <lineage>
        <taxon>Bacteria</taxon>
        <taxon>Bacillati</taxon>
        <taxon>Actinomycetota</taxon>
        <taxon>Actinomycetes</taxon>
        <taxon>Mycobacteriales</taxon>
        <taxon>Nocardiaceae</taxon>
        <taxon>Nocardia</taxon>
    </lineage>
</organism>
<dbReference type="InterPro" id="IPR038770">
    <property type="entry name" value="Na+/solute_symporter_sf"/>
</dbReference>
<feature type="transmembrane region" description="Helical" evidence="6">
    <location>
        <begin position="6"/>
        <end position="28"/>
    </location>
</feature>
<feature type="transmembrane region" description="Helical" evidence="6">
    <location>
        <begin position="231"/>
        <end position="252"/>
    </location>
</feature>